<dbReference type="EMBL" id="CP089291">
    <property type="protein sequence ID" value="UOF89518.1"/>
    <property type="molecule type" value="Genomic_DNA"/>
</dbReference>
<evidence type="ECO:0000256" key="1">
    <source>
        <dbReference type="SAM" id="Phobius"/>
    </source>
</evidence>
<keyword evidence="1" id="KW-0472">Membrane</keyword>
<evidence type="ECO:0000313" key="2">
    <source>
        <dbReference type="EMBL" id="UOF89518.1"/>
    </source>
</evidence>
<accession>A0ABY4CG69</accession>
<organism evidence="2 3">
    <name type="scientific">Fodinisporobacter ferrooxydans</name>
    <dbReference type="NCBI Taxonomy" id="2901836"/>
    <lineage>
        <taxon>Bacteria</taxon>
        <taxon>Bacillati</taxon>
        <taxon>Bacillota</taxon>
        <taxon>Bacilli</taxon>
        <taxon>Bacillales</taxon>
        <taxon>Alicyclobacillaceae</taxon>
        <taxon>Fodinisporobacter</taxon>
    </lineage>
</organism>
<keyword evidence="1" id="KW-1133">Transmembrane helix</keyword>
<keyword evidence="3" id="KW-1185">Reference proteome</keyword>
<dbReference type="RefSeq" id="WP_347436207.1">
    <property type="nucleotide sequence ID" value="NZ_CP089291.1"/>
</dbReference>
<reference evidence="2" key="1">
    <citation type="submission" date="2021-12" db="EMBL/GenBank/DDBJ databases">
        <title>Alicyclobacillaceae gen. nov., sp. nov., isolated from chalcocite enrichment system.</title>
        <authorList>
            <person name="Jiang Z."/>
        </authorList>
    </citation>
    <scope>NUCLEOTIDE SEQUENCE</scope>
    <source>
        <strain evidence="2">MYW30-H2</strain>
    </source>
</reference>
<evidence type="ECO:0000313" key="3">
    <source>
        <dbReference type="Proteomes" id="UP000830167"/>
    </source>
</evidence>
<feature type="transmembrane region" description="Helical" evidence="1">
    <location>
        <begin position="29"/>
        <end position="46"/>
    </location>
</feature>
<sequence>MQLAGALPSTTAPLPGVDFIALYPSWESAVPQILLVMFALFMVVWAKRPMKLQKKEQQEVASNN</sequence>
<dbReference type="Proteomes" id="UP000830167">
    <property type="component" value="Chromosome"/>
</dbReference>
<protein>
    <submittedName>
        <fullName evidence="2">Uncharacterized protein</fullName>
    </submittedName>
</protein>
<gene>
    <name evidence="2" type="ORF">LSG31_16710</name>
</gene>
<name>A0ABY4CG69_9BACL</name>
<keyword evidence="1" id="KW-0812">Transmembrane</keyword>
<proteinExistence type="predicted"/>